<evidence type="ECO:0000313" key="1">
    <source>
        <dbReference type="EMBL" id="MBD2737893.1"/>
    </source>
</evidence>
<dbReference type="Proteomes" id="UP000637383">
    <property type="component" value="Unassembled WGS sequence"/>
</dbReference>
<accession>A0ABR8KEA9</accession>
<reference evidence="1 2" key="1">
    <citation type="journal article" date="2020" name="ISME J.">
        <title>Comparative genomics reveals insights into cyanobacterial evolution and habitat adaptation.</title>
        <authorList>
            <person name="Chen M.Y."/>
            <person name="Teng W.K."/>
            <person name="Zhao L."/>
            <person name="Hu C.X."/>
            <person name="Zhou Y.K."/>
            <person name="Han B.P."/>
            <person name="Song L.R."/>
            <person name="Shu W.S."/>
        </authorList>
    </citation>
    <scope>NUCLEOTIDE SEQUENCE [LARGE SCALE GENOMIC DNA]</scope>
    <source>
        <strain evidence="1 2">FACHB-159</strain>
    </source>
</reference>
<dbReference type="RefSeq" id="WP_190958461.1">
    <property type="nucleotide sequence ID" value="NZ_JACJTU010000039.1"/>
</dbReference>
<gene>
    <name evidence="1" type="ORF">H6H03_29075</name>
</gene>
<evidence type="ECO:0000313" key="2">
    <source>
        <dbReference type="Proteomes" id="UP000637383"/>
    </source>
</evidence>
<sequence length="180" mass="21093">MRVLKSFSGRATISFKIGKKDNYMVTINNKPPKDTHFLRFFSAYRDKQAIWEAIKDVAQQIDRQTEDLSSFKCPKFPETKMSYAHLSNEARRKIELVQEVFFHAYAACLIAEERKADVIEEKIKFYQHYQKTGYSRLGKRIKLLAAYQLLFEGLSVESAANFSVDKKYWVIDQECKKRGI</sequence>
<dbReference type="InterPro" id="IPR054273">
    <property type="entry name" value="DUF7004"/>
</dbReference>
<protein>
    <submittedName>
        <fullName evidence="1">Uncharacterized protein</fullName>
    </submittedName>
</protein>
<dbReference type="EMBL" id="JACJTU010000039">
    <property type="protein sequence ID" value="MBD2737893.1"/>
    <property type="molecule type" value="Genomic_DNA"/>
</dbReference>
<organism evidence="1 2">
    <name type="scientific">Nostoc paludosum FACHB-159</name>
    <dbReference type="NCBI Taxonomy" id="2692908"/>
    <lineage>
        <taxon>Bacteria</taxon>
        <taxon>Bacillati</taxon>
        <taxon>Cyanobacteriota</taxon>
        <taxon>Cyanophyceae</taxon>
        <taxon>Nostocales</taxon>
        <taxon>Nostocaceae</taxon>
        <taxon>Nostoc</taxon>
    </lineage>
</organism>
<comment type="caution">
    <text evidence="1">The sequence shown here is derived from an EMBL/GenBank/DDBJ whole genome shotgun (WGS) entry which is preliminary data.</text>
</comment>
<proteinExistence type="predicted"/>
<dbReference type="Pfam" id="PF22539">
    <property type="entry name" value="DUF7004"/>
    <property type="match status" value="1"/>
</dbReference>
<keyword evidence="2" id="KW-1185">Reference proteome</keyword>
<name>A0ABR8KEA9_9NOSO</name>